<feature type="region of interest" description="Disordered" evidence="1">
    <location>
        <begin position="15"/>
        <end position="70"/>
    </location>
</feature>
<name>A0A5P1FCH3_ASPOF</name>
<dbReference type="OMA" id="PTFPACT"/>
<feature type="region of interest" description="Disordered" evidence="1">
    <location>
        <begin position="91"/>
        <end position="137"/>
    </location>
</feature>
<dbReference type="Gramene" id="ONK74311">
    <property type="protein sequence ID" value="ONK74311"/>
    <property type="gene ID" value="A4U43_C03F4940"/>
</dbReference>
<dbReference type="AlphaFoldDB" id="A0A5P1FCH3"/>
<sequence length="640" mass="68728">MTRACTQGTAARLVSLEAHRQPARSTPSALSFRPPPEVAARPVAAPPRPSTARRHRAVRRTDRLRASSVVPRQLPSPACWACGYPPTSPAVAPPPPLSPPSPGPAAHPPPATSSPARHHATAVARRLPTARPDQPPLWQQLGPRAVLSDHPAVRRPAISPGPVAAPRLFRCFPRPLAQPVTTKPYADPPVCSARSRHPTIPLSPAITVARRRINPNSQLNPRRAGHSAVPARSPLRPPPLAVTLAVFRRRRARPLAATPPPTVTGCPVVRCRRRRRRLPSPRLLACGYRQLARRCTTPLSPPPRPAATHLSHPSPVATTPPPSPLGCRLSPVATRPQSARRRRTPPSPPATAPAVAAPASRAFPRRSPTRQPPIGPPSLARRPPSTRRRHHRRPPQRPPPTGRRRHPPTTVASRRPSAVAARPPPPPPGRYRRPPAVAVAPAGARASVARRRHCPSAVRRLLVGRSPPAATTCRCRRCRHLARRCPSAVLADRCPAAATRPPPPSLRPVPARHYHAAAASTAARRRALALASSAHPTCPPRLASLFAALPAATAVRARQPPPLSAVVTTARTRSGGRPPAARRPTGHCVVWPRRHPPPVGRSHRPSPALAVRDRRSVHRRSPAASGRALPPPAARHHRTI</sequence>
<feature type="region of interest" description="Disordered" evidence="1">
    <location>
        <begin position="216"/>
        <end position="235"/>
    </location>
</feature>
<feature type="compositionally biased region" description="Basic residues" evidence="1">
    <location>
        <begin position="592"/>
        <end position="604"/>
    </location>
</feature>
<organism evidence="2 3">
    <name type="scientific">Asparagus officinalis</name>
    <name type="common">Garden asparagus</name>
    <dbReference type="NCBI Taxonomy" id="4686"/>
    <lineage>
        <taxon>Eukaryota</taxon>
        <taxon>Viridiplantae</taxon>
        <taxon>Streptophyta</taxon>
        <taxon>Embryophyta</taxon>
        <taxon>Tracheophyta</taxon>
        <taxon>Spermatophyta</taxon>
        <taxon>Magnoliopsida</taxon>
        <taxon>Liliopsida</taxon>
        <taxon>Asparagales</taxon>
        <taxon>Asparagaceae</taxon>
        <taxon>Asparagoideae</taxon>
        <taxon>Asparagus</taxon>
    </lineage>
</organism>
<accession>A0A5P1FCH3</accession>
<feature type="compositionally biased region" description="Basic residues" evidence="1">
    <location>
        <begin position="384"/>
        <end position="395"/>
    </location>
</feature>
<protein>
    <submittedName>
        <fullName evidence="2">Uncharacterized protein</fullName>
    </submittedName>
</protein>
<feature type="compositionally biased region" description="Pro residues" evidence="1">
    <location>
        <begin position="91"/>
        <end position="112"/>
    </location>
</feature>
<feature type="compositionally biased region" description="Low complexity" evidence="1">
    <location>
        <begin position="408"/>
        <end position="421"/>
    </location>
</feature>
<evidence type="ECO:0000313" key="3">
    <source>
        <dbReference type="Proteomes" id="UP000243459"/>
    </source>
</evidence>
<feature type="compositionally biased region" description="Low complexity" evidence="1">
    <location>
        <begin position="570"/>
        <end position="583"/>
    </location>
</feature>
<dbReference type="Proteomes" id="UP000243459">
    <property type="component" value="Chromosome 3"/>
</dbReference>
<keyword evidence="3" id="KW-1185">Reference proteome</keyword>
<evidence type="ECO:0000313" key="2">
    <source>
        <dbReference type="EMBL" id="ONK74311.1"/>
    </source>
</evidence>
<evidence type="ECO:0000256" key="1">
    <source>
        <dbReference type="SAM" id="MobiDB-lite"/>
    </source>
</evidence>
<feature type="compositionally biased region" description="Low complexity" evidence="1">
    <location>
        <begin position="352"/>
        <end position="362"/>
    </location>
</feature>
<feature type="region of interest" description="Disordered" evidence="1">
    <location>
        <begin position="297"/>
        <end position="433"/>
    </location>
</feature>
<reference evidence="3" key="1">
    <citation type="journal article" date="2017" name="Nat. Commun.">
        <title>The asparagus genome sheds light on the origin and evolution of a young Y chromosome.</title>
        <authorList>
            <person name="Harkess A."/>
            <person name="Zhou J."/>
            <person name="Xu C."/>
            <person name="Bowers J.E."/>
            <person name="Van der Hulst R."/>
            <person name="Ayyampalayam S."/>
            <person name="Mercati F."/>
            <person name="Riccardi P."/>
            <person name="McKain M.R."/>
            <person name="Kakrana A."/>
            <person name="Tang H."/>
            <person name="Ray J."/>
            <person name="Groenendijk J."/>
            <person name="Arikit S."/>
            <person name="Mathioni S.M."/>
            <person name="Nakano M."/>
            <person name="Shan H."/>
            <person name="Telgmann-Rauber A."/>
            <person name="Kanno A."/>
            <person name="Yue Z."/>
            <person name="Chen H."/>
            <person name="Li W."/>
            <person name="Chen Y."/>
            <person name="Xu X."/>
            <person name="Zhang Y."/>
            <person name="Luo S."/>
            <person name="Chen H."/>
            <person name="Gao J."/>
            <person name="Mao Z."/>
            <person name="Pires J.C."/>
            <person name="Luo M."/>
            <person name="Kudrna D."/>
            <person name="Wing R.A."/>
            <person name="Meyers B.C."/>
            <person name="Yi K."/>
            <person name="Kong H."/>
            <person name="Lavrijsen P."/>
            <person name="Sunseri F."/>
            <person name="Falavigna A."/>
            <person name="Ye Y."/>
            <person name="Leebens-Mack J.H."/>
            <person name="Chen G."/>
        </authorList>
    </citation>
    <scope>NUCLEOTIDE SEQUENCE [LARGE SCALE GENOMIC DNA]</scope>
    <source>
        <strain evidence="3">cv. DH0086</strain>
    </source>
</reference>
<proteinExistence type="predicted"/>
<dbReference type="EMBL" id="CM007383">
    <property type="protein sequence ID" value="ONK74311.1"/>
    <property type="molecule type" value="Genomic_DNA"/>
</dbReference>
<gene>
    <name evidence="2" type="ORF">A4U43_C03F4940</name>
</gene>
<feature type="region of interest" description="Disordered" evidence="1">
    <location>
        <begin position="558"/>
        <end position="640"/>
    </location>
</feature>